<name>C1B5X8_RHOOB</name>
<comment type="similarity">
    <text evidence="1 3">Belongs to the short-chain dehydrogenases/reductases (SDR) family.</text>
</comment>
<dbReference type="EMBL" id="AP011115">
    <property type="protein sequence ID" value="BAH55389.1"/>
    <property type="molecule type" value="Genomic_DNA"/>
</dbReference>
<dbReference type="KEGG" id="rop:ROP_71420"/>
<dbReference type="Proteomes" id="UP000002212">
    <property type="component" value="Chromosome"/>
</dbReference>
<dbReference type="AlphaFoldDB" id="C1B5X8"/>
<dbReference type="Pfam" id="PF00106">
    <property type="entry name" value="adh_short"/>
    <property type="match status" value="1"/>
</dbReference>
<dbReference type="RefSeq" id="WP_015890807.1">
    <property type="nucleotide sequence ID" value="NC_012522.1"/>
</dbReference>
<dbReference type="PATRIC" id="fig|632772.20.peg.7454"/>
<dbReference type="PRINTS" id="PR00080">
    <property type="entry name" value="SDRFAMILY"/>
</dbReference>
<dbReference type="FunFam" id="3.40.50.720:FF:000084">
    <property type="entry name" value="Short-chain dehydrogenase reductase"/>
    <property type="match status" value="1"/>
</dbReference>
<dbReference type="InterPro" id="IPR036291">
    <property type="entry name" value="NAD(P)-bd_dom_sf"/>
</dbReference>
<sequence>MDDTPVHAKGDLPSPFDLFSLEGKVALVTGGSRGMGREMSVAFARAGADVVVASRNLEKCEEVAAEIRSTTGRDALAYSCHMGRWDEIEGLVEATYAKFGKVDVLVNNAGMSPVYDKVTDVTEKMYDSVLNLNLKGPFRLTQMVGTRMKERGSGSVINVSSTGSLRPMGSIIPYAAAKNGLNAMTEGYAELLGPEVRVNTLMPGQYLTDIAAAWDMEHTNRMASRLHLERIGNPAEIVGAALFLASDASSYTSGTIVRSDGGIP</sequence>
<evidence type="ECO:0000256" key="1">
    <source>
        <dbReference type="ARBA" id="ARBA00006484"/>
    </source>
</evidence>
<accession>C1B5X8</accession>
<dbReference type="PROSITE" id="PS00061">
    <property type="entry name" value="ADH_SHORT"/>
    <property type="match status" value="1"/>
</dbReference>
<dbReference type="PRINTS" id="PR00081">
    <property type="entry name" value="GDHRDH"/>
</dbReference>
<reference evidence="4 5" key="1">
    <citation type="submission" date="2009-03" db="EMBL/GenBank/DDBJ databases">
        <title>Comparison of the complete genome sequences of Rhodococcus erythropolis PR4 and Rhodococcus opacus B4.</title>
        <authorList>
            <person name="Takarada H."/>
            <person name="Sekine M."/>
            <person name="Hosoyama A."/>
            <person name="Yamada R."/>
            <person name="Fujisawa T."/>
            <person name="Omata S."/>
            <person name="Shimizu A."/>
            <person name="Tsukatani N."/>
            <person name="Tanikawa S."/>
            <person name="Fujita N."/>
            <person name="Harayama S."/>
        </authorList>
    </citation>
    <scope>NUCLEOTIDE SEQUENCE [LARGE SCALE GENOMIC DNA]</scope>
    <source>
        <strain evidence="4 5">B4</strain>
    </source>
</reference>
<evidence type="ECO:0000256" key="3">
    <source>
        <dbReference type="RuleBase" id="RU000363"/>
    </source>
</evidence>
<dbReference type="InterPro" id="IPR020904">
    <property type="entry name" value="Sc_DH/Rdtase_CS"/>
</dbReference>
<dbReference type="HOGENOM" id="CLU_010194_1_1_11"/>
<keyword evidence="2" id="KW-0560">Oxidoreductase</keyword>
<dbReference type="InterPro" id="IPR002347">
    <property type="entry name" value="SDR_fam"/>
</dbReference>
<dbReference type="NCBIfam" id="NF005559">
    <property type="entry name" value="PRK07231.1"/>
    <property type="match status" value="1"/>
</dbReference>
<dbReference type="PANTHER" id="PTHR43639">
    <property type="entry name" value="OXIDOREDUCTASE, SHORT-CHAIN DEHYDROGENASE/REDUCTASE FAMILY (AFU_ORTHOLOGUE AFUA_5G02870)"/>
    <property type="match status" value="1"/>
</dbReference>
<dbReference type="PANTHER" id="PTHR43639:SF1">
    <property type="entry name" value="SHORT-CHAIN DEHYDROGENASE_REDUCTASE FAMILY PROTEIN"/>
    <property type="match status" value="1"/>
</dbReference>
<evidence type="ECO:0000313" key="5">
    <source>
        <dbReference type="Proteomes" id="UP000002212"/>
    </source>
</evidence>
<dbReference type="Gene3D" id="3.40.50.720">
    <property type="entry name" value="NAD(P)-binding Rossmann-like Domain"/>
    <property type="match status" value="1"/>
</dbReference>
<organism evidence="4 5">
    <name type="scientific">Rhodococcus opacus (strain B4)</name>
    <dbReference type="NCBI Taxonomy" id="632772"/>
    <lineage>
        <taxon>Bacteria</taxon>
        <taxon>Bacillati</taxon>
        <taxon>Actinomycetota</taxon>
        <taxon>Actinomycetes</taxon>
        <taxon>Mycobacteriales</taxon>
        <taxon>Nocardiaceae</taxon>
        <taxon>Rhodococcus</taxon>
    </lineage>
</organism>
<evidence type="ECO:0000313" key="4">
    <source>
        <dbReference type="EMBL" id="BAH55389.1"/>
    </source>
</evidence>
<dbReference type="GO" id="GO:0016491">
    <property type="term" value="F:oxidoreductase activity"/>
    <property type="evidence" value="ECO:0007669"/>
    <property type="project" value="UniProtKB-KW"/>
</dbReference>
<protein>
    <submittedName>
        <fullName evidence="4">Putative oxidoreductase</fullName>
    </submittedName>
</protein>
<dbReference type="STRING" id="632772.ROP_71420"/>
<gene>
    <name evidence="4" type="ordered locus">ROP_71420</name>
</gene>
<proteinExistence type="inferred from homology"/>
<dbReference type="SUPFAM" id="SSF51735">
    <property type="entry name" value="NAD(P)-binding Rossmann-fold domains"/>
    <property type="match status" value="1"/>
</dbReference>
<evidence type="ECO:0000256" key="2">
    <source>
        <dbReference type="ARBA" id="ARBA00023002"/>
    </source>
</evidence>